<reference evidence="1 3" key="2">
    <citation type="journal article" date="2018" name="Plant J.">
        <title>The Physcomitrella patens chromosome-scale assembly reveals moss genome structure and evolution.</title>
        <authorList>
            <person name="Lang D."/>
            <person name="Ullrich K.K."/>
            <person name="Murat F."/>
            <person name="Fuchs J."/>
            <person name="Jenkins J."/>
            <person name="Haas F.B."/>
            <person name="Piednoel M."/>
            <person name="Gundlach H."/>
            <person name="Van Bel M."/>
            <person name="Meyberg R."/>
            <person name="Vives C."/>
            <person name="Morata J."/>
            <person name="Symeonidi A."/>
            <person name="Hiss M."/>
            <person name="Muchero W."/>
            <person name="Kamisugi Y."/>
            <person name="Saleh O."/>
            <person name="Blanc G."/>
            <person name="Decker E.L."/>
            <person name="van Gessel N."/>
            <person name="Grimwood J."/>
            <person name="Hayes R.D."/>
            <person name="Graham S.W."/>
            <person name="Gunter L.E."/>
            <person name="McDaniel S.F."/>
            <person name="Hoernstein S.N.W."/>
            <person name="Larsson A."/>
            <person name="Li F.W."/>
            <person name="Perroud P.F."/>
            <person name="Phillips J."/>
            <person name="Ranjan P."/>
            <person name="Rokshar D.S."/>
            <person name="Rothfels C.J."/>
            <person name="Schneider L."/>
            <person name="Shu S."/>
            <person name="Stevenson D.W."/>
            <person name="Thummler F."/>
            <person name="Tillich M."/>
            <person name="Villarreal Aguilar J.C."/>
            <person name="Widiez T."/>
            <person name="Wong G.K."/>
            <person name="Wymore A."/>
            <person name="Zhang Y."/>
            <person name="Zimmer A.D."/>
            <person name="Quatrano R.S."/>
            <person name="Mayer K.F.X."/>
            <person name="Goodstein D."/>
            <person name="Casacuberta J.M."/>
            <person name="Vandepoele K."/>
            <person name="Reski R."/>
            <person name="Cuming A.C."/>
            <person name="Tuskan G.A."/>
            <person name="Maumus F."/>
            <person name="Salse J."/>
            <person name="Schmutz J."/>
            <person name="Rensing S.A."/>
        </authorList>
    </citation>
    <scope>NUCLEOTIDE SEQUENCE [LARGE SCALE GENOMIC DNA]</scope>
    <source>
        <strain evidence="2 3">cv. Gransden 2004</strain>
    </source>
</reference>
<organism evidence="1">
    <name type="scientific">Physcomitrium patens</name>
    <name type="common">Spreading-leaved earth moss</name>
    <name type="synonym">Physcomitrella patens</name>
    <dbReference type="NCBI Taxonomy" id="3218"/>
    <lineage>
        <taxon>Eukaryota</taxon>
        <taxon>Viridiplantae</taxon>
        <taxon>Streptophyta</taxon>
        <taxon>Embryophyta</taxon>
        <taxon>Bryophyta</taxon>
        <taxon>Bryophytina</taxon>
        <taxon>Bryopsida</taxon>
        <taxon>Funariidae</taxon>
        <taxon>Funariales</taxon>
        <taxon>Funariaceae</taxon>
        <taxon>Physcomitrium</taxon>
    </lineage>
</organism>
<dbReference type="Proteomes" id="UP000006727">
    <property type="component" value="Chromosome 11"/>
</dbReference>
<reference evidence="2" key="3">
    <citation type="submission" date="2020-12" db="UniProtKB">
        <authorList>
            <consortium name="EnsemblPlants"/>
        </authorList>
    </citation>
    <scope>IDENTIFICATION</scope>
</reference>
<gene>
    <name evidence="1" type="ORF">PHYPA_015330</name>
</gene>
<reference evidence="1 3" key="1">
    <citation type="journal article" date="2008" name="Science">
        <title>The Physcomitrella genome reveals evolutionary insights into the conquest of land by plants.</title>
        <authorList>
            <person name="Rensing S."/>
            <person name="Lang D."/>
            <person name="Zimmer A."/>
            <person name="Terry A."/>
            <person name="Salamov A."/>
            <person name="Shapiro H."/>
            <person name="Nishiyama T."/>
            <person name="Perroud P.-F."/>
            <person name="Lindquist E."/>
            <person name="Kamisugi Y."/>
            <person name="Tanahashi T."/>
            <person name="Sakakibara K."/>
            <person name="Fujita T."/>
            <person name="Oishi K."/>
            <person name="Shin-I T."/>
            <person name="Kuroki Y."/>
            <person name="Toyoda A."/>
            <person name="Suzuki Y."/>
            <person name="Hashimoto A."/>
            <person name="Yamaguchi K."/>
            <person name="Sugano A."/>
            <person name="Kohara Y."/>
            <person name="Fujiyama A."/>
            <person name="Anterola A."/>
            <person name="Aoki S."/>
            <person name="Ashton N."/>
            <person name="Barbazuk W.B."/>
            <person name="Barker E."/>
            <person name="Bennetzen J."/>
            <person name="Bezanilla M."/>
            <person name="Blankenship R."/>
            <person name="Cho S.H."/>
            <person name="Dutcher S."/>
            <person name="Estelle M."/>
            <person name="Fawcett J.A."/>
            <person name="Gundlach H."/>
            <person name="Hanada K."/>
            <person name="Heyl A."/>
            <person name="Hicks K.A."/>
            <person name="Hugh J."/>
            <person name="Lohr M."/>
            <person name="Mayer K."/>
            <person name="Melkozernov A."/>
            <person name="Murata T."/>
            <person name="Nelson D."/>
            <person name="Pils B."/>
            <person name="Prigge M."/>
            <person name="Reiss B."/>
            <person name="Renner T."/>
            <person name="Rombauts S."/>
            <person name="Rushton P."/>
            <person name="Sanderfoot A."/>
            <person name="Schween G."/>
            <person name="Shiu S.-H."/>
            <person name="Stueber K."/>
            <person name="Theodoulou F.L."/>
            <person name="Tu H."/>
            <person name="Van de Peer Y."/>
            <person name="Verrier P.J."/>
            <person name="Waters E."/>
            <person name="Wood A."/>
            <person name="Yang L."/>
            <person name="Cove D."/>
            <person name="Cuming A."/>
            <person name="Hasebe M."/>
            <person name="Lucas S."/>
            <person name="Mishler D.B."/>
            <person name="Reski R."/>
            <person name="Grigoriev I."/>
            <person name="Quatrano R.S."/>
            <person name="Boore J.L."/>
        </authorList>
    </citation>
    <scope>NUCLEOTIDE SEQUENCE [LARGE SCALE GENOMIC DNA]</scope>
    <source>
        <strain evidence="2 3">cv. Gransden 2004</strain>
    </source>
</reference>
<proteinExistence type="predicted"/>
<dbReference type="AlphaFoldDB" id="A0A2K1JVK0"/>
<accession>A0A2K1JVK0</accession>
<protein>
    <submittedName>
        <fullName evidence="1 2">Uncharacterized protein</fullName>
    </submittedName>
</protein>
<evidence type="ECO:0000313" key="1">
    <source>
        <dbReference type="EMBL" id="PNR45559.1"/>
    </source>
</evidence>
<name>A0A2K1JVK0_PHYPA</name>
<evidence type="ECO:0000313" key="3">
    <source>
        <dbReference type="Proteomes" id="UP000006727"/>
    </source>
</evidence>
<evidence type="ECO:0000313" key="2">
    <source>
        <dbReference type="EnsemblPlants" id="PAC:32958110.CDS.1"/>
    </source>
</evidence>
<dbReference type="EMBL" id="ABEU02000011">
    <property type="protein sequence ID" value="PNR45559.1"/>
    <property type="molecule type" value="Genomic_DNA"/>
</dbReference>
<dbReference type="InParanoid" id="A0A2K1JVK0"/>
<keyword evidence="3" id="KW-1185">Reference proteome</keyword>
<dbReference type="EnsemblPlants" id="Pp3c11_21367V3.1">
    <property type="protein sequence ID" value="PAC:32958110.CDS.1"/>
    <property type="gene ID" value="Pp3c11_21367"/>
</dbReference>
<dbReference type="Gramene" id="Pp3c11_21367V3.1">
    <property type="protein sequence ID" value="PAC:32958110.CDS.1"/>
    <property type="gene ID" value="Pp3c11_21367"/>
</dbReference>
<sequence length="83" mass="9345">MFWISAQRSLKRNSWNLGKSYSLWKKSKLGLRELKRAGRVKALQVSTVGERTENDVMDIDVTRSATGSSTAKKTRIEVASDIT</sequence>